<dbReference type="InterPro" id="IPR036465">
    <property type="entry name" value="vWFA_dom_sf"/>
</dbReference>
<name>F9S0B4_9VIBR</name>
<dbReference type="PROSITE" id="PS50234">
    <property type="entry name" value="VWFA"/>
    <property type="match status" value="1"/>
</dbReference>
<dbReference type="RefSeq" id="WP_006711537.1">
    <property type="nucleotide sequence ID" value="NZ_AFWF01000086.1"/>
</dbReference>
<dbReference type="OrthoDB" id="6206554at2"/>
<keyword evidence="5" id="KW-1185">Reference proteome</keyword>
<feature type="compositionally biased region" description="Basic and acidic residues" evidence="1">
    <location>
        <begin position="378"/>
        <end position="391"/>
    </location>
</feature>
<dbReference type="PANTHER" id="PTHR22550">
    <property type="entry name" value="SPORE GERMINATION PROTEIN"/>
    <property type="match status" value="1"/>
</dbReference>
<dbReference type="InterPro" id="IPR033881">
    <property type="entry name" value="vWA_BatA_type"/>
</dbReference>
<gene>
    <name evidence="4" type="ORF">VII00023_16170</name>
</gene>
<dbReference type="Pfam" id="PF00092">
    <property type="entry name" value="VWA"/>
    <property type="match status" value="1"/>
</dbReference>
<feature type="transmembrane region" description="Helical" evidence="2">
    <location>
        <begin position="13"/>
        <end position="30"/>
    </location>
</feature>
<evidence type="ECO:0000313" key="5">
    <source>
        <dbReference type="Proteomes" id="UP000004605"/>
    </source>
</evidence>
<dbReference type="Proteomes" id="UP000004605">
    <property type="component" value="Unassembled WGS sequence"/>
</dbReference>
<dbReference type="AlphaFoldDB" id="F9S0B4"/>
<comment type="caution">
    <text evidence="4">The sequence shown here is derived from an EMBL/GenBank/DDBJ whole genome shotgun (WGS) entry which is preliminary data.</text>
</comment>
<evidence type="ECO:0000256" key="1">
    <source>
        <dbReference type="SAM" id="MobiDB-lite"/>
    </source>
</evidence>
<feature type="compositionally biased region" description="Polar residues" evidence="1">
    <location>
        <begin position="210"/>
        <end position="225"/>
    </location>
</feature>
<feature type="compositionally biased region" description="Low complexity" evidence="1">
    <location>
        <begin position="364"/>
        <end position="374"/>
    </location>
</feature>
<keyword evidence="2" id="KW-0812">Transmembrane</keyword>
<sequence length="391" mass="43236">MIDVTSASLELDYPWWLVILPLPLLIYYLVPAYRTKQQAIKVPFFQQLVDAIGETPSAGATQLTPSWWQRMTLLISWLLVVCALTKPSILGEPVLREQLGRDVMVVVDLSGSMAEQDFSADNGQKITRLQAAKEVLADFAATRQGDRLGLILFGDAAFLQAPFTADQTVWLALLNQTDVAMAGKSTHLGDAIGLVVKVFEQSADSRSHLSKNNQTKNNSVSPSDKQAQKVAIVLTDGNDTGSFVEPIDAAKVAKAKGVRIHMIAMGDPQTVGEVALDMETIQRIAKESGGEAFQALNRVELASAYQKIGELEPQFYESSSYRPKQSLHHYLIAMVVCLYLLAFTLATLRRLRLSRLLYSYPSYSHKSYSHPSQSVPKPQDETERQQGDKHV</sequence>
<proteinExistence type="predicted"/>
<dbReference type="Gene3D" id="3.40.50.410">
    <property type="entry name" value="von Willebrand factor, type A domain"/>
    <property type="match status" value="1"/>
</dbReference>
<keyword evidence="2" id="KW-0472">Membrane</keyword>
<reference evidence="4 5" key="1">
    <citation type="journal article" date="2012" name="Int. J. Syst. Evol. Microbiol.">
        <title>Vibrio caribbeanicus sp. nov., isolated from the marine sponge Scleritoderma cyanea.</title>
        <authorList>
            <person name="Hoffmann M."/>
            <person name="Monday S.R."/>
            <person name="Allard M.W."/>
            <person name="Strain E.A."/>
            <person name="Whittaker P."/>
            <person name="Naum M."/>
            <person name="McCarthy P.J."/>
            <person name="Lopez J.V."/>
            <person name="Fischer M."/>
            <person name="Brown E.W."/>
        </authorList>
    </citation>
    <scope>NUCLEOTIDE SEQUENCE [LARGE SCALE GENOMIC DNA]</scope>
    <source>
        <strain evidence="4 5">ATCC 700023</strain>
    </source>
</reference>
<dbReference type="InterPro" id="IPR002035">
    <property type="entry name" value="VWF_A"/>
</dbReference>
<dbReference type="EMBL" id="AFWF01000086">
    <property type="protein sequence ID" value="EGU43384.1"/>
    <property type="molecule type" value="Genomic_DNA"/>
</dbReference>
<dbReference type="InterPro" id="IPR050768">
    <property type="entry name" value="UPF0353/GerABKA_families"/>
</dbReference>
<evidence type="ECO:0000256" key="2">
    <source>
        <dbReference type="SAM" id="Phobius"/>
    </source>
</evidence>
<protein>
    <recommendedName>
        <fullName evidence="3">VWFA domain-containing protein</fullName>
    </recommendedName>
</protein>
<dbReference type="SUPFAM" id="SSF53300">
    <property type="entry name" value="vWA-like"/>
    <property type="match status" value="1"/>
</dbReference>
<dbReference type="CDD" id="cd01467">
    <property type="entry name" value="vWA_BatA_type"/>
    <property type="match status" value="1"/>
</dbReference>
<dbReference type="SMART" id="SM00327">
    <property type="entry name" value="VWA"/>
    <property type="match status" value="1"/>
</dbReference>
<evidence type="ECO:0000313" key="4">
    <source>
        <dbReference type="EMBL" id="EGU43384.1"/>
    </source>
</evidence>
<dbReference type="PANTHER" id="PTHR22550:SF18">
    <property type="entry name" value="VWFA DOMAIN-CONTAINING PROTEIN"/>
    <property type="match status" value="1"/>
</dbReference>
<feature type="region of interest" description="Disordered" evidence="1">
    <location>
        <begin position="206"/>
        <end position="226"/>
    </location>
</feature>
<organism evidence="4 5">
    <name type="scientific">Vibrio ichthyoenteri ATCC 700023</name>
    <dbReference type="NCBI Taxonomy" id="870968"/>
    <lineage>
        <taxon>Bacteria</taxon>
        <taxon>Pseudomonadati</taxon>
        <taxon>Pseudomonadota</taxon>
        <taxon>Gammaproteobacteria</taxon>
        <taxon>Vibrionales</taxon>
        <taxon>Vibrionaceae</taxon>
        <taxon>Vibrio</taxon>
    </lineage>
</organism>
<accession>F9S0B4</accession>
<feature type="domain" description="VWFA" evidence="3">
    <location>
        <begin position="102"/>
        <end position="308"/>
    </location>
</feature>
<keyword evidence="2" id="KW-1133">Transmembrane helix</keyword>
<feature type="transmembrane region" description="Helical" evidence="2">
    <location>
        <begin position="327"/>
        <end position="348"/>
    </location>
</feature>
<feature type="region of interest" description="Disordered" evidence="1">
    <location>
        <begin position="364"/>
        <end position="391"/>
    </location>
</feature>
<evidence type="ECO:0000259" key="3">
    <source>
        <dbReference type="PROSITE" id="PS50234"/>
    </source>
</evidence>